<evidence type="ECO:0000256" key="1">
    <source>
        <dbReference type="ARBA" id="ARBA00000436"/>
    </source>
</evidence>
<dbReference type="CDD" id="cd06457">
    <property type="entry name" value="M3A_MIP"/>
    <property type="match status" value="1"/>
</dbReference>
<keyword evidence="9" id="KW-0809">Transit peptide</keyword>
<sequence length="793" mass="88884">MLRTLGARRMRQPLLRGATAAHTNIYIGVRAQLRRLQTVASSDAHEALKDEDISLRDIFDLPTKTTMGSRWFHTAGQPTGLLMESRFVSPKTFRSAGEQAVAEAEALLQKVLTAQSFSEKRNVVKCLDQLSDALCRVMDVAELVRQAHPDSHWQEAADEVYAFMFEYMNGLNTHVGLYRKLVEIMDDAQISATFSAVEHEVALSFRRDFERSGIHLTKSDHEQFVALSSDIQELSREFFRRQSVPRASSTVKMPFDQLRTLPSQVAMGILQSSRTSKGKDGTTVIEMPVDDYTAHYVLRDCSEEKVREAVYRRWQHGDEQAVGALEALLERRLALSHTVGFESFAHMTLDDKMARSPSHVVEFLKALAKQGQPRWSAIADSLHAAKAAHTKADPATLVYPWDREYYVGKQMMDRGALPSLSQYFSLGRVVMGLSRVFKSLYGVELRAAMPRPGEIWHPEVRKLEVVDENSQLLGIIYCDVFSRSSKAHVGAAHFTARCARRIDDDVAVDGLAPEYSSQSVVERNGQKFQLPVVVLICDFPVPSEGSPPLLSWSNVETIFHEMGHAMHSMLGQNGFHNVAGTRCPVDFALSLFASHYKTGAPLPPELVRQHAEQRRRYTALDLHAQLFMSALDQKYHASTLDSTGNSLEPGWSTFVLAQLHDDPMLSSGKNSSLFGYVRDTRWQSRFTHLIGYGASYYAYLFDRVLAGQIWDRVFCGDYPYATAQASEESNPLSREAGERFKNEVLSWGGGRNPWKSLASVLDNGKMSAKDIEVVARGDKHAMGIVGSWRLPDL</sequence>
<dbReference type="EMBL" id="MCFD01000004">
    <property type="protein sequence ID" value="ORX71345.1"/>
    <property type="molecule type" value="Genomic_DNA"/>
</dbReference>
<evidence type="ECO:0000256" key="7">
    <source>
        <dbReference type="ARBA" id="ARBA00022801"/>
    </source>
</evidence>
<dbReference type="GO" id="GO:0006627">
    <property type="term" value="P:protein processing involved in protein targeting to mitochondrion"/>
    <property type="evidence" value="ECO:0007669"/>
    <property type="project" value="TreeGrafter"/>
</dbReference>
<keyword evidence="5 12" id="KW-0645">Protease</keyword>
<keyword evidence="11" id="KW-0496">Mitochondrion</keyword>
<gene>
    <name evidence="14" type="ORF">DL89DRAFT_291865</name>
</gene>
<dbReference type="AlphaFoldDB" id="A0A1Y1WD85"/>
<dbReference type="InterPro" id="IPR001567">
    <property type="entry name" value="Pept_M3A_M3B_dom"/>
</dbReference>
<dbReference type="PANTHER" id="PTHR11804">
    <property type="entry name" value="PROTEASE M3 THIMET OLIGOPEPTIDASE-RELATED"/>
    <property type="match status" value="1"/>
</dbReference>
<evidence type="ECO:0000256" key="4">
    <source>
        <dbReference type="ARBA" id="ARBA00012441"/>
    </source>
</evidence>
<dbReference type="Gene3D" id="3.40.390.10">
    <property type="entry name" value="Collagenase (Catalytic Domain)"/>
    <property type="match status" value="1"/>
</dbReference>
<reference evidence="14 15" key="1">
    <citation type="submission" date="2016-07" db="EMBL/GenBank/DDBJ databases">
        <title>Pervasive Adenine N6-methylation of Active Genes in Fungi.</title>
        <authorList>
            <consortium name="DOE Joint Genome Institute"/>
            <person name="Mondo S.J."/>
            <person name="Dannebaum R.O."/>
            <person name="Kuo R.C."/>
            <person name="Labutti K."/>
            <person name="Haridas S."/>
            <person name="Kuo A."/>
            <person name="Salamov A."/>
            <person name="Ahrendt S.R."/>
            <person name="Lipzen A."/>
            <person name="Sullivan W."/>
            <person name="Andreopoulos W.B."/>
            <person name="Clum A."/>
            <person name="Lindquist E."/>
            <person name="Daum C."/>
            <person name="Ramamoorthy G.K."/>
            <person name="Gryganskyi A."/>
            <person name="Culley D."/>
            <person name="Magnuson J.K."/>
            <person name="James T.Y."/>
            <person name="O'Malley M.A."/>
            <person name="Stajich J.E."/>
            <person name="Spatafora J.W."/>
            <person name="Visel A."/>
            <person name="Grigoriev I.V."/>
        </authorList>
    </citation>
    <scope>NUCLEOTIDE SEQUENCE [LARGE SCALE GENOMIC DNA]</scope>
    <source>
        <strain evidence="14 15">ATCC 12442</strain>
    </source>
</reference>
<proteinExistence type="inferred from homology"/>
<organism evidence="14 15">
    <name type="scientific">Linderina pennispora</name>
    <dbReference type="NCBI Taxonomy" id="61395"/>
    <lineage>
        <taxon>Eukaryota</taxon>
        <taxon>Fungi</taxon>
        <taxon>Fungi incertae sedis</taxon>
        <taxon>Zoopagomycota</taxon>
        <taxon>Kickxellomycotina</taxon>
        <taxon>Kickxellomycetes</taxon>
        <taxon>Kickxellales</taxon>
        <taxon>Kickxellaceae</taxon>
        <taxon>Linderina</taxon>
    </lineage>
</organism>
<dbReference type="GO" id="GO:0046872">
    <property type="term" value="F:metal ion binding"/>
    <property type="evidence" value="ECO:0007669"/>
    <property type="project" value="UniProtKB-UniRule"/>
</dbReference>
<dbReference type="GeneID" id="63806889"/>
<dbReference type="GO" id="GO:0004222">
    <property type="term" value="F:metalloendopeptidase activity"/>
    <property type="evidence" value="ECO:0007669"/>
    <property type="project" value="UniProtKB-EC"/>
</dbReference>
<keyword evidence="10 12" id="KW-0482">Metalloprotease</keyword>
<dbReference type="RefSeq" id="XP_040744860.1">
    <property type="nucleotide sequence ID" value="XM_040890241.1"/>
</dbReference>
<evidence type="ECO:0000256" key="6">
    <source>
        <dbReference type="ARBA" id="ARBA00022723"/>
    </source>
</evidence>
<evidence type="ECO:0000256" key="12">
    <source>
        <dbReference type="RuleBase" id="RU003435"/>
    </source>
</evidence>
<keyword evidence="8 12" id="KW-0862">Zinc</keyword>
<dbReference type="OrthoDB" id="17530at2759"/>
<comment type="cofactor">
    <cofactor evidence="12">
        <name>Zn(2+)</name>
        <dbReference type="ChEBI" id="CHEBI:29105"/>
    </cofactor>
    <text evidence="12">Binds 1 zinc ion.</text>
</comment>
<dbReference type="InterPro" id="IPR024079">
    <property type="entry name" value="MetalloPept_cat_dom_sf"/>
</dbReference>
<name>A0A1Y1WD85_9FUNG</name>
<keyword evidence="6 12" id="KW-0479">Metal-binding</keyword>
<evidence type="ECO:0000256" key="5">
    <source>
        <dbReference type="ARBA" id="ARBA00022670"/>
    </source>
</evidence>
<dbReference type="GO" id="GO:0005759">
    <property type="term" value="C:mitochondrial matrix"/>
    <property type="evidence" value="ECO:0007669"/>
    <property type="project" value="UniProtKB-SubCell"/>
</dbReference>
<dbReference type="Proteomes" id="UP000193922">
    <property type="component" value="Unassembled WGS sequence"/>
</dbReference>
<evidence type="ECO:0000313" key="15">
    <source>
        <dbReference type="Proteomes" id="UP000193922"/>
    </source>
</evidence>
<dbReference type="InterPro" id="IPR024077">
    <property type="entry name" value="Neurolysin/TOP_dom2"/>
</dbReference>
<dbReference type="PANTHER" id="PTHR11804:SF79">
    <property type="entry name" value="MITOCHONDRIAL INTERMEDIATE PEPTIDASE"/>
    <property type="match status" value="1"/>
</dbReference>
<comment type="subcellular location">
    <subcellularLocation>
        <location evidence="2">Mitochondrion matrix</location>
    </subcellularLocation>
</comment>
<evidence type="ECO:0000256" key="11">
    <source>
        <dbReference type="ARBA" id="ARBA00023128"/>
    </source>
</evidence>
<evidence type="ECO:0000256" key="8">
    <source>
        <dbReference type="ARBA" id="ARBA00022833"/>
    </source>
</evidence>
<dbReference type="Gene3D" id="1.10.1370.10">
    <property type="entry name" value="Neurolysin, domain 3"/>
    <property type="match status" value="1"/>
</dbReference>
<dbReference type="InterPro" id="IPR045090">
    <property type="entry name" value="Pept_M3A_M3B"/>
</dbReference>
<dbReference type="STRING" id="61395.A0A1Y1WD85"/>
<dbReference type="EC" id="3.4.24.59" evidence="4"/>
<comment type="catalytic activity">
    <reaction evidence="1">
        <text>Release of an N-terminal octapeptide as second stage of processing of some proteins imported into the mitochondrion.</text>
        <dbReference type="EC" id="3.4.24.59"/>
    </reaction>
</comment>
<dbReference type="GO" id="GO:0006518">
    <property type="term" value="P:peptide metabolic process"/>
    <property type="evidence" value="ECO:0007669"/>
    <property type="project" value="TreeGrafter"/>
</dbReference>
<evidence type="ECO:0000313" key="14">
    <source>
        <dbReference type="EMBL" id="ORX71345.1"/>
    </source>
</evidence>
<comment type="similarity">
    <text evidence="3 12">Belongs to the peptidase M3 family.</text>
</comment>
<keyword evidence="15" id="KW-1185">Reference proteome</keyword>
<evidence type="ECO:0000256" key="9">
    <source>
        <dbReference type="ARBA" id="ARBA00022946"/>
    </source>
</evidence>
<evidence type="ECO:0000259" key="13">
    <source>
        <dbReference type="Pfam" id="PF01432"/>
    </source>
</evidence>
<dbReference type="InterPro" id="IPR033851">
    <property type="entry name" value="M3A_MIP"/>
</dbReference>
<accession>A0A1Y1WD85</accession>
<evidence type="ECO:0000256" key="10">
    <source>
        <dbReference type="ARBA" id="ARBA00023049"/>
    </source>
</evidence>
<protein>
    <recommendedName>
        <fullName evidence="4">mitochondrial intermediate peptidase</fullName>
        <ecNumber evidence="4">3.4.24.59</ecNumber>
    </recommendedName>
</protein>
<dbReference type="Pfam" id="PF01432">
    <property type="entry name" value="Peptidase_M3"/>
    <property type="match status" value="1"/>
</dbReference>
<keyword evidence="7 12" id="KW-0378">Hydrolase</keyword>
<dbReference type="SUPFAM" id="SSF55486">
    <property type="entry name" value="Metalloproteases ('zincins'), catalytic domain"/>
    <property type="match status" value="1"/>
</dbReference>
<evidence type="ECO:0000256" key="2">
    <source>
        <dbReference type="ARBA" id="ARBA00004305"/>
    </source>
</evidence>
<feature type="domain" description="Peptidase M3A/M3B catalytic" evidence="13">
    <location>
        <begin position="298"/>
        <end position="761"/>
    </location>
</feature>
<evidence type="ECO:0000256" key="3">
    <source>
        <dbReference type="ARBA" id="ARBA00006040"/>
    </source>
</evidence>
<comment type="caution">
    <text evidence="14">The sequence shown here is derived from an EMBL/GenBank/DDBJ whole genome shotgun (WGS) entry which is preliminary data.</text>
</comment>